<dbReference type="InterPro" id="IPR038591">
    <property type="entry name" value="NolW-like_sf"/>
</dbReference>
<keyword evidence="2" id="KW-0732">Signal</keyword>
<gene>
    <name evidence="4" type="ORF">LX59_00854</name>
</gene>
<feature type="signal peptide" evidence="2">
    <location>
        <begin position="1"/>
        <end position="21"/>
    </location>
</feature>
<dbReference type="Proteomes" id="UP000319627">
    <property type="component" value="Unassembled WGS sequence"/>
</dbReference>
<evidence type="ECO:0000256" key="2">
    <source>
        <dbReference type="SAM" id="SignalP"/>
    </source>
</evidence>
<reference evidence="4 5" key="1">
    <citation type="submission" date="2019-07" db="EMBL/GenBank/DDBJ databases">
        <title>Genomic Encyclopedia of Type Strains, Phase I: the one thousand microbial genomes (KMG-I) project.</title>
        <authorList>
            <person name="Kyrpides N."/>
        </authorList>
    </citation>
    <scope>NUCLEOTIDE SEQUENCE [LARGE SCALE GENOMIC DNA]</scope>
    <source>
        <strain evidence="4 5">DSM 375</strain>
    </source>
</reference>
<protein>
    <submittedName>
        <fullName evidence="4">Type II/III secretion system protein</fullName>
    </submittedName>
</protein>
<evidence type="ECO:0000259" key="3">
    <source>
        <dbReference type="Pfam" id="PF03958"/>
    </source>
</evidence>
<organism evidence="4 5">
    <name type="scientific">Azomonas agilis</name>
    <dbReference type="NCBI Taxonomy" id="116849"/>
    <lineage>
        <taxon>Bacteria</taxon>
        <taxon>Pseudomonadati</taxon>
        <taxon>Pseudomonadota</taxon>
        <taxon>Gammaproteobacteria</taxon>
        <taxon>Pseudomonadales</taxon>
        <taxon>Pseudomonadaceae</taxon>
        <taxon>Azomonas</taxon>
    </lineage>
</organism>
<feature type="chain" id="PRO_5022212048" evidence="2">
    <location>
        <begin position="22"/>
        <end position="267"/>
    </location>
</feature>
<dbReference type="InterPro" id="IPR005644">
    <property type="entry name" value="NolW-like"/>
</dbReference>
<accession>A0A562J0K6</accession>
<comment type="caution">
    <text evidence="4">The sequence shown here is derived from an EMBL/GenBank/DDBJ whole genome shotgun (WGS) entry which is preliminary data.</text>
</comment>
<dbReference type="OrthoDB" id="5608150at2"/>
<feature type="domain" description="NolW-like" evidence="3">
    <location>
        <begin position="23"/>
        <end position="81"/>
    </location>
</feature>
<keyword evidence="5" id="KW-1185">Reference proteome</keyword>
<dbReference type="RefSeq" id="WP_144570590.1">
    <property type="nucleotide sequence ID" value="NZ_VLKG01000002.1"/>
</dbReference>
<dbReference type="Pfam" id="PF03958">
    <property type="entry name" value="Secretin_N"/>
    <property type="match status" value="1"/>
</dbReference>
<dbReference type="AlphaFoldDB" id="A0A562J0K6"/>
<dbReference type="EMBL" id="VLKG01000002">
    <property type="protein sequence ID" value="TWH76809.1"/>
    <property type="molecule type" value="Genomic_DNA"/>
</dbReference>
<dbReference type="Gene3D" id="3.30.1370.120">
    <property type="match status" value="1"/>
</dbReference>
<proteinExistence type="predicted"/>
<evidence type="ECO:0000313" key="4">
    <source>
        <dbReference type="EMBL" id="TWH76809.1"/>
    </source>
</evidence>
<name>A0A562J0K6_9GAMM</name>
<evidence type="ECO:0000313" key="5">
    <source>
        <dbReference type="Proteomes" id="UP000319627"/>
    </source>
</evidence>
<sequence>MGLRLLAWVLGLSLLASSVQAATEVISLNYRSADELLPIAQSVVGGQGRLAAQGNQLVVTAPSEVIQELRQTLQELDRVPRRLLISVDTQDFSNNRGQGYQVDGSINTGEVSVQSGHSERNQVRIIRRNTSSRDGGIQQVQATEGYPALLEVGQRVPLTNTNTDRYGDPYQNTEYHNVMRGFYATATINGDWVQINLSTQRDRVNHNRPEVLDLQSTETRVSGRLGEWIPVSGIDENASSQRDGILRHYSTQGSQNQSLRIRVELLD</sequence>
<feature type="compositionally biased region" description="Polar residues" evidence="1">
    <location>
        <begin position="96"/>
        <end position="116"/>
    </location>
</feature>
<feature type="region of interest" description="Disordered" evidence="1">
    <location>
        <begin position="96"/>
        <end position="119"/>
    </location>
</feature>
<evidence type="ECO:0000256" key="1">
    <source>
        <dbReference type="SAM" id="MobiDB-lite"/>
    </source>
</evidence>